<name>A0A918M7Y7_9ACTN</name>
<dbReference type="EMBL" id="BMTP01000020">
    <property type="protein sequence ID" value="GGU62745.1"/>
    <property type="molecule type" value="Genomic_DNA"/>
</dbReference>
<gene>
    <name evidence="1" type="ORF">GCM10010274_59460</name>
</gene>
<dbReference type="RefSeq" id="WP_189554371.1">
    <property type="nucleotide sequence ID" value="NZ_BMTP01000020.1"/>
</dbReference>
<organism evidence="1 2">
    <name type="scientific">Streptomyces lavendofoliae</name>
    <dbReference type="NCBI Taxonomy" id="67314"/>
    <lineage>
        <taxon>Bacteria</taxon>
        <taxon>Bacillati</taxon>
        <taxon>Actinomycetota</taxon>
        <taxon>Actinomycetes</taxon>
        <taxon>Kitasatosporales</taxon>
        <taxon>Streptomycetaceae</taxon>
        <taxon>Streptomyces</taxon>
    </lineage>
</organism>
<sequence>MDVAATSSEYLHITVTATLAGDPLTLTTPPQIAIIPGSTNPAEDDWHTGTWADGHARIRLGPGGITLTPGTYWTWIRFAAGSEQPVHRAGRIRIY</sequence>
<evidence type="ECO:0000313" key="2">
    <source>
        <dbReference type="Proteomes" id="UP000636661"/>
    </source>
</evidence>
<protein>
    <submittedName>
        <fullName evidence="1">Uncharacterized protein</fullName>
    </submittedName>
</protein>
<keyword evidence="2" id="KW-1185">Reference proteome</keyword>
<accession>A0A918M7Y7</accession>
<dbReference type="Proteomes" id="UP000636661">
    <property type="component" value="Unassembled WGS sequence"/>
</dbReference>
<reference evidence="1" key="1">
    <citation type="journal article" date="2014" name="Int. J. Syst. Evol. Microbiol.">
        <title>Complete genome sequence of Corynebacterium casei LMG S-19264T (=DSM 44701T), isolated from a smear-ripened cheese.</title>
        <authorList>
            <consortium name="US DOE Joint Genome Institute (JGI-PGF)"/>
            <person name="Walter F."/>
            <person name="Albersmeier A."/>
            <person name="Kalinowski J."/>
            <person name="Ruckert C."/>
        </authorList>
    </citation>
    <scope>NUCLEOTIDE SEQUENCE</scope>
    <source>
        <strain evidence="1">JCM 4391</strain>
    </source>
</reference>
<evidence type="ECO:0000313" key="1">
    <source>
        <dbReference type="EMBL" id="GGU62745.1"/>
    </source>
</evidence>
<dbReference type="AlphaFoldDB" id="A0A918M7Y7"/>
<reference evidence="1" key="2">
    <citation type="submission" date="2020-09" db="EMBL/GenBank/DDBJ databases">
        <authorList>
            <person name="Sun Q."/>
            <person name="Ohkuma M."/>
        </authorList>
    </citation>
    <scope>NUCLEOTIDE SEQUENCE</scope>
    <source>
        <strain evidence="1">JCM 4391</strain>
    </source>
</reference>
<proteinExistence type="predicted"/>
<comment type="caution">
    <text evidence="1">The sequence shown here is derived from an EMBL/GenBank/DDBJ whole genome shotgun (WGS) entry which is preliminary data.</text>
</comment>